<evidence type="ECO:0000256" key="2">
    <source>
        <dbReference type="ARBA" id="ARBA00022801"/>
    </source>
</evidence>
<dbReference type="InterPro" id="IPR029069">
    <property type="entry name" value="HotDog_dom_sf"/>
</dbReference>
<dbReference type="Pfam" id="PF03061">
    <property type="entry name" value="4HBT"/>
    <property type="match status" value="1"/>
</dbReference>
<dbReference type="NCBIfam" id="TIGR02799">
    <property type="entry name" value="thio_ybgC"/>
    <property type="match status" value="1"/>
</dbReference>
<gene>
    <name evidence="4" type="ORF">SAMN05216605_105152</name>
</gene>
<evidence type="ECO:0000313" key="5">
    <source>
        <dbReference type="Proteomes" id="UP000182894"/>
    </source>
</evidence>
<evidence type="ECO:0000313" key="4">
    <source>
        <dbReference type="EMBL" id="SDH23849.1"/>
    </source>
</evidence>
<dbReference type="EMBL" id="FNCO01000005">
    <property type="protein sequence ID" value="SDH23849.1"/>
    <property type="molecule type" value="Genomic_DNA"/>
</dbReference>
<reference evidence="5" key="1">
    <citation type="submission" date="2016-10" db="EMBL/GenBank/DDBJ databases">
        <authorList>
            <person name="Varghese N."/>
            <person name="Submissions S."/>
        </authorList>
    </citation>
    <scope>NUCLEOTIDE SEQUENCE [LARGE SCALE GENOMIC DNA]</scope>
    <source>
        <strain evidence="5">ATCC 700689</strain>
    </source>
</reference>
<dbReference type="InterPro" id="IPR014166">
    <property type="entry name" value="Tol-Pal_acyl-CoA_thioesterase"/>
</dbReference>
<dbReference type="Gene3D" id="3.10.129.10">
    <property type="entry name" value="Hotdog Thioesterase"/>
    <property type="match status" value="1"/>
</dbReference>
<dbReference type="PANTHER" id="PTHR31793">
    <property type="entry name" value="4-HYDROXYBENZOYL-COA THIOESTERASE FAMILY MEMBER"/>
    <property type="match status" value="1"/>
</dbReference>
<dbReference type="Proteomes" id="UP000182894">
    <property type="component" value="Unassembled WGS sequence"/>
</dbReference>
<dbReference type="CDD" id="cd00586">
    <property type="entry name" value="4HBT"/>
    <property type="match status" value="1"/>
</dbReference>
<comment type="similarity">
    <text evidence="1">Belongs to the 4-hydroxybenzoyl-CoA thioesterase family.</text>
</comment>
<dbReference type="SUPFAM" id="SSF54637">
    <property type="entry name" value="Thioesterase/thiol ester dehydrase-isomerase"/>
    <property type="match status" value="1"/>
</dbReference>
<dbReference type="InterPro" id="IPR050563">
    <property type="entry name" value="4-hydroxybenzoyl-CoA_TE"/>
</dbReference>
<sequence>MRAQNGAQSFAHRCRVYYEDTDAGGIVYYVNYLKFMERARTERLRELGFAQSAMAGDENLLFVVHSSEARYHSPARLDDELLVSAEVTELNRASLRFLQQVRRAADDVLLCEGQFLVACVRADSLKPRAIPETLRAAFAGQSGAGTHSEQEIQRGS</sequence>
<dbReference type="PIRSF" id="PIRSF003230">
    <property type="entry name" value="YbgC"/>
    <property type="match status" value="1"/>
</dbReference>
<dbReference type="FunFam" id="3.10.129.10:FF:000004">
    <property type="entry name" value="Tol-pal system-associated acyl-CoA thioesterase"/>
    <property type="match status" value="1"/>
</dbReference>
<dbReference type="RefSeq" id="WP_074752670.1">
    <property type="nucleotide sequence ID" value="NZ_FNCO01000005.1"/>
</dbReference>
<feature type="domain" description="Thioesterase" evidence="3">
    <location>
        <begin position="24"/>
        <end position="107"/>
    </location>
</feature>
<dbReference type="AlphaFoldDB" id="A0A1G8ASF0"/>
<keyword evidence="2" id="KW-0378">Hydrolase</keyword>
<dbReference type="STRING" id="89065.SAMN05216605_105152"/>
<name>A0A1G8ASF0_9PSED</name>
<dbReference type="PANTHER" id="PTHR31793:SF37">
    <property type="entry name" value="ACYL-COA THIOESTER HYDROLASE YBGC"/>
    <property type="match status" value="1"/>
</dbReference>
<evidence type="ECO:0000259" key="3">
    <source>
        <dbReference type="Pfam" id="PF03061"/>
    </source>
</evidence>
<keyword evidence="5" id="KW-1185">Reference proteome</keyword>
<protein>
    <submittedName>
        <fullName evidence="4">4-hydroxybenzoyl-CoA thioesterase</fullName>
    </submittedName>
</protein>
<organism evidence="4 5">
    <name type="scientific">Pseudomonas abietaniphila</name>
    <dbReference type="NCBI Taxonomy" id="89065"/>
    <lineage>
        <taxon>Bacteria</taxon>
        <taxon>Pseudomonadati</taxon>
        <taxon>Pseudomonadota</taxon>
        <taxon>Gammaproteobacteria</taxon>
        <taxon>Pseudomonadales</taxon>
        <taxon>Pseudomonadaceae</taxon>
        <taxon>Pseudomonas</taxon>
    </lineage>
</organism>
<proteinExistence type="inferred from homology"/>
<dbReference type="InterPro" id="IPR006684">
    <property type="entry name" value="YbgC/YbaW"/>
</dbReference>
<evidence type="ECO:0000256" key="1">
    <source>
        <dbReference type="ARBA" id="ARBA00005953"/>
    </source>
</evidence>
<dbReference type="InterPro" id="IPR006683">
    <property type="entry name" value="Thioestr_dom"/>
</dbReference>
<dbReference type="NCBIfam" id="TIGR00051">
    <property type="entry name" value="YbgC/FadM family acyl-CoA thioesterase"/>
    <property type="match status" value="1"/>
</dbReference>
<dbReference type="OrthoDB" id="9808429at2"/>
<accession>A0A1G8ASF0</accession>
<dbReference type="GO" id="GO:0047617">
    <property type="term" value="F:fatty acyl-CoA hydrolase activity"/>
    <property type="evidence" value="ECO:0007669"/>
    <property type="project" value="TreeGrafter"/>
</dbReference>